<gene>
    <name evidence="8" type="ORF">OM075_04400</name>
</gene>
<organism evidence="8 9">
    <name type="scientific">Plebeiibacterium sediminum</name>
    <dbReference type="NCBI Taxonomy" id="2992112"/>
    <lineage>
        <taxon>Bacteria</taxon>
        <taxon>Pseudomonadati</taxon>
        <taxon>Bacteroidota</taxon>
        <taxon>Bacteroidia</taxon>
        <taxon>Marinilabiliales</taxon>
        <taxon>Marinilabiliaceae</taxon>
        <taxon>Plebeiibacterium</taxon>
    </lineage>
</organism>
<keyword evidence="5" id="KW-0472">Membrane</keyword>
<dbReference type="CDD" id="cd06225">
    <property type="entry name" value="HAMP"/>
    <property type="match status" value="1"/>
</dbReference>
<keyword evidence="3" id="KW-0807">Transducer</keyword>
<protein>
    <submittedName>
        <fullName evidence="8">Methyl-accepting chemotaxis protein</fullName>
    </submittedName>
</protein>
<dbReference type="PROSITE" id="PS50111">
    <property type="entry name" value="CHEMOTAXIS_TRANSDUC_2"/>
    <property type="match status" value="1"/>
</dbReference>
<dbReference type="Gene3D" id="6.10.340.10">
    <property type="match status" value="1"/>
</dbReference>
<dbReference type="SMART" id="SM00304">
    <property type="entry name" value="HAMP"/>
    <property type="match status" value="1"/>
</dbReference>
<dbReference type="GO" id="GO:0007165">
    <property type="term" value="P:signal transduction"/>
    <property type="evidence" value="ECO:0007669"/>
    <property type="project" value="UniProtKB-KW"/>
</dbReference>
<comment type="caution">
    <text evidence="8">The sequence shown here is derived from an EMBL/GenBank/DDBJ whole genome shotgun (WGS) entry which is preliminary data.</text>
</comment>
<dbReference type="AlphaFoldDB" id="A0AAE3M1W6"/>
<keyword evidence="5" id="KW-0812">Transmembrane</keyword>
<keyword evidence="1" id="KW-0145">Chemotaxis</keyword>
<dbReference type="InterPro" id="IPR051310">
    <property type="entry name" value="MCP_chemotaxis"/>
</dbReference>
<dbReference type="PROSITE" id="PS50885">
    <property type="entry name" value="HAMP"/>
    <property type="match status" value="1"/>
</dbReference>
<dbReference type="GO" id="GO:0006935">
    <property type="term" value="P:chemotaxis"/>
    <property type="evidence" value="ECO:0007669"/>
    <property type="project" value="UniProtKB-KW"/>
</dbReference>
<accession>A0AAE3M1W6</accession>
<dbReference type="SMART" id="SM00283">
    <property type="entry name" value="MA"/>
    <property type="match status" value="1"/>
</dbReference>
<evidence type="ECO:0000313" key="8">
    <source>
        <dbReference type="EMBL" id="MCW3785692.1"/>
    </source>
</evidence>
<dbReference type="SUPFAM" id="SSF58104">
    <property type="entry name" value="Methyl-accepting chemotaxis protein (MCP) signaling domain"/>
    <property type="match status" value="1"/>
</dbReference>
<evidence type="ECO:0000259" key="6">
    <source>
        <dbReference type="PROSITE" id="PS50111"/>
    </source>
</evidence>
<evidence type="ECO:0000256" key="2">
    <source>
        <dbReference type="ARBA" id="ARBA00029447"/>
    </source>
</evidence>
<dbReference type="GO" id="GO:0004888">
    <property type="term" value="F:transmembrane signaling receptor activity"/>
    <property type="evidence" value="ECO:0007669"/>
    <property type="project" value="TreeGrafter"/>
</dbReference>
<dbReference type="InterPro" id="IPR004089">
    <property type="entry name" value="MCPsignal_dom"/>
</dbReference>
<dbReference type="PANTHER" id="PTHR43531:SF11">
    <property type="entry name" value="METHYL-ACCEPTING CHEMOTAXIS PROTEIN 3"/>
    <property type="match status" value="1"/>
</dbReference>
<evidence type="ECO:0000256" key="1">
    <source>
        <dbReference type="ARBA" id="ARBA00022500"/>
    </source>
</evidence>
<name>A0AAE3M1W6_9BACT</name>
<dbReference type="EMBL" id="JAPDPJ010000005">
    <property type="protein sequence ID" value="MCW3785692.1"/>
    <property type="molecule type" value="Genomic_DNA"/>
</dbReference>
<feature type="transmembrane region" description="Helical" evidence="5">
    <location>
        <begin position="12"/>
        <end position="35"/>
    </location>
</feature>
<comment type="similarity">
    <text evidence="2">Belongs to the methyl-accepting chemotaxis (MCP) protein family.</text>
</comment>
<keyword evidence="5" id="KW-1133">Transmembrane helix</keyword>
<evidence type="ECO:0000313" key="9">
    <source>
        <dbReference type="Proteomes" id="UP001209229"/>
    </source>
</evidence>
<dbReference type="Pfam" id="PF00672">
    <property type="entry name" value="HAMP"/>
    <property type="match status" value="1"/>
</dbReference>
<evidence type="ECO:0000256" key="4">
    <source>
        <dbReference type="SAM" id="MobiDB-lite"/>
    </source>
</evidence>
<evidence type="ECO:0000259" key="7">
    <source>
        <dbReference type="PROSITE" id="PS50885"/>
    </source>
</evidence>
<dbReference type="PANTHER" id="PTHR43531">
    <property type="entry name" value="PROTEIN ICFG"/>
    <property type="match status" value="1"/>
</dbReference>
<sequence length="642" mass="71170">MKWRDLKIRNKVGFGFGVVILLSVVSTLVFLFNLLRVEREIQLLSNKYIPSVSESSKMNQFWEETSGLMTAVDLSSDFYYDDRAEKQVESFVYALEKLIELGDSSTSNLSSRGINLQGVLDLTNDFKAKRTQFIDAEKETMNKLDVINNLFKKVNAIGLQNKGSLGVQQMVAQSNYIYNQLSEYVNNKDGVKVSKILEEYAGFFYGQYPYALKNTLSELTTSIEELIPIYKKARFAELKRYEVGKQLMWEVRKSSDLGLDYLMEMGDKSATIVSQEKQLIIISIFILIILGVILTYYLAISISRPLESATVLAEKVAQGDLRTKFAIDRKDEIGRLSAALDTMVANIKTVVDEIKMGAEKIVTASDKLNKESMELSEGASEQASSAEEVSSSMEEMYANIQQNTDNSKETEKIAKKAAEGIKISNQSSELAQKSLEDITEKISIIGDIAFQTNILALNAAVEAARAGSEGRGFAVVAAEVRKLAERSQQAATEINSVSQQTIASSGEASKNLVEITPEIEKTASLVQEITSASLEQVAGVEQINNALQQLNQITQRNAVNSEQINSASKELEELSLMLNNSISVFKLDDHMVKETVKKTVSSKPTAKPMQTKVVTPKVSTKSQNKIIDLGLDNEKDDGYETF</sequence>
<reference evidence="8" key="1">
    <citation type="submission" date="2022-10" db="EMBL/GenBank/DDBJ databases">
        <authorList>
            <person name="Yu W.X."/>
        </authorList>
    </citation>
    <scope>NUCLEOTIDE SEQUENCE</scope>
    <source>
        <strain evidence="8">AAT</strain>
    </source>
</reference>
<feature type="compositionally biased region" description="Low complexity" evidence="4">
    <location>
        <begin position="375"/>
        <end position="392"/>
    </location>
</feature>
<dbReference type="Gene3D" id="1.10.287.950">
    <property type="entry name" value="Methyl-accepting chemotaxis protein"/>
    <property type="match status" value="1"/>
</dbReference>
<dbReference type="Pfam" id="PF00015">
    <property type="entry name" value="MCPsignal"/>
    <property type="match status" value="1"/>
</dbReference>
<dbReference type="RefSeq" id="WP_301189264.1">
    <property type="nucleotide sequence ID" value="NZ_JAPDPJ010000005.1"/>
</dbReference>
<keyword evidence="9" id="KW-1185">Reference proteome</keyword>
<dbReference type="GO" id="GO:0005886">
    <property type="term" value="C:plasma membrane"/>
    <property type="evidence" value="ECO:0007669"/>
    <property type="project" value="TreeGrafter"/>
</dbReference>
<feature type="transmembrane region" description="Helical" evidence="5">
    <location>
        <begin position="279"/>
        <end position="299"/>
    </location>
</feature>
<evidence type="ECO:0000256" key="5">
    <source>
        <dbReference type="SAM" id="Phobius"/>
    </source>
</evidence>
<dbReference type="Proteomes" id="UP001209229">
    <property type="component" value="Unassembled WGS sequence"/>
</dbReference>
<proteinExistence type="inferred from homology"/>
<evidence type="ECO:0000256" key="3">
    <source>
        <dbReference type="PROSITE-ProRule" id="PRU00284"/>
    </source>
</evidence>
<feature type="domain" description="Methyl-accepting transducer" evidence="6">
    <location>
        <begin position="357"/>
        <end position="572"/>
    </location>
</feature>
<feature type="region of interest" description="Disordered" evidence="4">
    <location>
        <begin position="373"/>
        <end position="392"/>
    </location>
</feature>
<dbReference type="InterPro" id="IPR003660">
    <property type="entry name" value="HAMP_dom"/>
</dbReference>
<feature type="domain" description="HAMP" evidence="7">
    <location>
        <begin position="300"/>
        <end position="352"/>
    </location>
</feature>